<evidence type="ECO:0000256" key="2">
    <source>
        <dbReference type="ARBA" id="ARBA00022670"/>
    </source>
</evidence>
<reference evidence="8 9" key="1">
    <citation type="submission" date="2020-08" db="EMBL/GenBank/DDBJ databases">
        <title>Aphidius gifuensis genome sequencing and assembly.</title>
        <authorList>
            <person name="Du Z."/>
        </authorList>
    </citation>
    <scope>NUCLEOTIDE SEQUENCE [LARGE SCALE GENOMIC DNA]</scope>
    <source>
        <strain evidence="8">YNYX2018</strain>
        <tissue evidence="8">Adults</tissue>
    </source>
</reference>
<dbReference type="Gene3D" id="1.10.238.10">
    <property type="entry name" value="EF-hand"/>
    <property type="match status" value="2"/>
</dbReference>
<comment type="caution">
    <text evidence="8">The sequence shown here is derived from an EMBL/GenBank/DDBJ whole genome shotgun (WGS) entry which is preliminary data.</text>
</comment>
<dbReference type="InterPro" id="IPR036213">
    <property type="entry name" value="Calpain_III_sf"/>
</dbReference>
<dbReference type="PANTHER" id="PTHR10183:SF433">
    <property type="entry name" value="CALPAIN-A-RELATED"/>
    <property type="match status" value="1"/>
</dbReference>
<evidence type="ECO:0000256" key="5">
    <source>
        <dbReference type="PIRSR" id="PIRSR622684-1"/>
    </source>
</evidence>
<comment type="similarity">
    <text evidence="1">Belongs to the peptidase C2 family.</text>
</comment>
<dbReference type="SUPFAM" id="SSF49758">
    <property type="entry name" value="Calpain large subunit, middle domain (domain III)"/>
    <property type="match status" value="1"/>
</dbReference>
<evidence type="ECO:0000256" key="3">
    <source>
        <dbReference type="ARBA" id="ARBA00022801"/>
    </source>
</evidence>
<evidence type="ECO:0000256" key="6">
    <source>
        <dbReference type="PROSITE-ProRule" id="PRU00239"/>
    </source>
</evidence>
<accession>A0A834XYB8</accession>
<comment type="caution">
    <text evidence="6">Lacks conserved residue(s) required for the propagation of feature annotation.</text>
</comment>
<dbReference type="GO" id="GO:0005737">
    <property type="term" value="C:cytoplasm"/>
    <property type="evidence" value="ECO:0007669"/>
    <property type="project" value="TreeGrafter"/>
</dbReference>
<dbReference type="InterPro" id="IPR011992">
    <property type="entry name" value="EF-hand-dom_pair"/>
</dbReference>
<dbReference type="PRINTS" id="PR00704">
    <property type="entry name" value="CALPAIN"/>
</dbReference>
<dbReference type="PANTHER" id="PTHR10183">
    <property type="entry name" value="CALPAIN"/>
    <property type="match status" value="1"/>
</dbReference>
<dbReference type="PROSITE" id="PS50203">
    <property type="entry name" value="CALPAIN_CAT"/>
    <property type="match status" value="1"/>
</dbReference>
<dbReference type="Gene3D" id="3.90.70.10">
    <property type="entry name" value="Cysteine proteinases"/>
    <property type="match status" value="1"/>
</dbReference>
<proteinExistence type="inferred from homology"/>
<dbReference type="InterPro" id="IPR001300">
    <property type="entry name" value="Peptidase_C2_calpain_cat"/>
</dbReference>
<dbReference type="Pfam" id="PF01067">
    <property type="entry name" value="Calpain_III"/>
    <property type="match status" value="1"/>
</dbReference>
<dbReference type="InterPro" id="IPR038765">
    <property type="entry name" value="Papain-like_cys_pep_sf"/>
</dbReference>
<feature type="domain" description="Calpain catalytic" evidence="7">
    <location>
        <begin position="103"/>
        <end position="374"/>
    </location>
</feature>
<keyword evidence="4" id="KW-0788">Thiol protease</keyword>
<gene>
    <name evidence="8" type="ORF">HCN44_003948</name>
</gene>
<evidence type="ECO:0000256" key="4">
    <source>
        <dbReference type="ARBA" id="ARBA00022807"/>
    </source>
</evidence>
<keyword evidence="9" id="KW-1185">Reference proteome</keyword>
<keyword evidence="3" id="KW-0378">Hydrolase</keyword>
<dbReference type="Gene3D" id="2.60.120.380">
    <property type="match status" value="1"/>
</dbReference>
<dbReference type="GO" id="GO:0004198">
    <property type="term" value="F:calcium-dependent cysteine-type endopeptidase activity"/>
    <property type="evidence" value="ECO:0007669"/>
    <property type="project" value="InterPro"/>
</dbReference>
<dbReference type="OrthoDB" id="424753at2759"/>
<organism evidence="8 9">
    <name type="scientific">Aphidius gifuensis</name>
    <name type="common">Parasitoid wasp</name>
    <dbReference type="NCBI Taxonomy" id="684658"/>
    <lineage>
        <taxon>Eukaryota</taxon>
        <taxon>Metazoa</taxon>
        <taxon>Ecdysozoa</taxon>
        <taxon>Arthropoda</taxon>
        <taxon>Hexapoda</taxon>
        <taxon>Insecta</taxon>
        <taxon>Pterygota</taxon>
        <taxon>Neoptera</taxon>
        <taxon>Endopterygota</taxon>
        <taxon>Hymenoptera</taxon>
        <taxon>Apocrita</taxon>
        <taxon>Ichneumonoidea</taxon>
        <taxon>Braconidae</taxon>
        <taxon>Aphidiinae</taxon>
        <taxon>Aphidius</taxon>
    </lineage>
</organism>
<feature type="active site" evidence="5">
    <location>
        <position position="294"/>
    </location>
</feature>
<dbReference type="SUPFAM" id="SSF47473">
    <property type="entry name" value="EF-hand"/>
    <property type="match status" value="2"/>
</dbReference>
<dbReference type="GO" id="GO:0006508">
    <property type="term" value="P:proteolysis"/>
    <property type="evidence" value="ECO:0007669"/>
    <property type="project" value="UniProtKB-KW"/>
</dbReference>
<feature type="active site" evidence="5">
    <location>
        <position position="131"/>
    </location>
</feature>
<sequence>MLQEINSSDPDVDEMLSRLSCNTEASKSSSSSCYSSILSDSKLRELKIENVQLTEYKNGQITKLPQQDYKIIQKDMKTNGQLFFDNQFPINFLLTDEIPRLPRPKDIVENPVLISDENRNFDIKQGYLGSCWFLTAVINLRKYRNLFSVLVPRKDQGFEDEKYAGIFHFRFWQAGRWVDVVIDDQLPPTDDIRTPTYVTSGVRNEFWPTLLEKSYAKLIYRSYELLGEGCLSKISMQDFSGGISESYLIKYTQESLFEILIDARKRKTMLTSATPPKDIMIIKAEEEFGLIAEHSYAITDVKILKGIHNNRIKLIRICDPRGYKFLNIYPGEIKNKLTAEKISSELQTLVDGELWILYEDFIKYFLAVEICNLTPNVITGNVYANDGITKLSLTSDEGKLIGSVDYIERNKNNNDFFILSQQYRMILKKPDNSGSNKCSILIGLSLKRRDDLEIIKNTLIAFTIVSFKDNIEVPRPLNSGLDNNSYMKYSQYYYNFGQVSKRIELYPGTYYIIPFAKETFAGATYFLQILSEEPDILEIYDRDIDVPDIKNMLDSLLNNELDNGNEDYNLFKNYALEDETIDYKNLYDILNNNQLSLYEKCQPVQQIDEIASVKLQQYIEQNVYGPLRRFSLSTLSNIDQRCQEIFDTYKIPNYSGYIFKTSLSLALKILGYDINQNLLGVIFQKYVDSNEMISYNDFVTIALTFKSTIGIYCEEFRIELCYDMITMIPDHIPKVPASNSFGRINFKQFKIIIQFIKKLKELYHEYSVKSFSLIRYEDLRTILDEFGYKLSYKILAVLIDKYRDYNYITLHQFIHCVIQTTKIFGKIHTKRSNERNENLDVMFITMFNQFWEKVKAKSMFEFYDIDKANINLKRHMHPTDSIDEIPIKRQKT</sequence>
<evidence type="ECO:0000313" key="8">
    <source>
        <dbReference type="EMBL" id="KAF7994476.1"/>
    </source>
</evidence>
<dbReference type="InterPro" id="IPR000169">
    <property type="entry name" value="Pept_cys_AS"/>
</dbReference>
<dbReference type="Proteomes" id="UP000639338">
    <property type="component" value="Unassembled WGS sequence"/>
</dbReference>
<dbReference type="InterPro" id="IPR022682">
    <property type="entry name" value="Calpain_domain_III"/>
</dbReference>
<dbReference type="AlphaFoldDB" id="A0A834XYB8"/>
<name>A0A834XYB8_APHGI</name>
<protein>
    <recommendedName>
        <fullName evidence="7">Calpain catalytic domain-containing protein</fullName>
    </recommendedName>
</protein>
<keyword evidence="2" id="KW-0645">Protease</keyword>
<evidence type="ECO:0000256" key="1">
    <source>
        <dbReference type="ARBA" id="ARBA00007623"/>
    </source>
</evidence>
<dbReference type="Pfam" id="PF00648">
    <property type="entry name" value="Peptidase_C2"/>
    <property type="match status" value="1"/>
</dbReference>
<evidence type="ECO:0000259" key="7">
    <source>
        <dbReference type="PROSITE" id="PS50203"/>
    </source>
</evidence>
<dbReference type="SMART" id="SM00230">
    <property type="entry name" value="CysPc"/>
    <property type="match status" value="1"/>
</dbReference>
<evidence type="ECO:0000313" key="9">
    <source>
        <dbReference type="Proteomes" id="UP000639338"/>
    </source>
</evidence>
<dbReference type="InterPro" id="IPR022684">
    <property type="entry name" value="Calpain_cysteine_protease"/>
</dbReference>
<dbReference type="EMBL" id="JACMRX010000002">
    <property type="protein sequence ID" value="KAF7994476.1"/>
    <property type="molecule type" value="Genomic_DNA"/>
</dbReference>
<dbReference type="PROSITE" id="PS00139">
    <property type="entry name" value="THIOL_PROTEASE_CYS"/>
    <property type="match status" value="1"/>
</dbReference>
<dbReference type="SUPFAM" id="SSF54001">
    <property type="entry name" value="Cysteine proteinases"/>
    <property type="match status" value="1"/>
</dbReference>